<sequence>MKQSKPSTTLNKKLVKKQSSIEGKPLLVSASTGEQYAKSITAAIKILHQEIIREVSNRFTVYAQDGDLPEGGNLISQLRILFNQLLKKYNPIFSLLAKKSTERMIDRVLKNSSSTLKMSLREMGNDLVVKTDFINGDVKNVTQIATIEAVGLIKIIPQRYLSDVQKVVFESITTGKGASDLKRSLEKYYQGNKRRAELTALDQTRKAYANIQSAKLKSLGIKKFQWIHSGGGNEPRQLHVDMHGKVFDFDDPPFIGVMYGESIHGLPGTLPNCRCLMKPIFNFEQEEDD</sequence>
<dbReference type="NCBIfam" id="TIGR01641">
    <property type="entry name" value="phageSPP1_gp7"/>
    <property type="match status" value="1"/>
</dbReference>
<dbReference type="Pfam" id="PF04233">
    <property type="entry name" value="Phage_Mu_F"/>
    <property type="match status" value="1"/>
</dbReference>
<accession>A0A8S5L6R0</accession>
<dbReference type="InterPro" id="IPR006528">
    <property type="entry name" value="Phage_head_morphogenesis_dom"/>
</dbReference>
<feature type="domain" description="Phage head morphogenesis" evidence="1">
    <location>
        <begin position="163"/>
        <end position="276"/>
    </location>
</feature>
<protein>
    <submittedName>
        <fullName evidence="2">Minor capsid component</fullName>
    </submittedName>
</protein>
<reference evidence="2" key="1">
    <citation type="journal article" date="2021" name="Proc. Natl. Acad. Sci. U.S.A.">
        <title>A Catalog of Tens of Thousands of Viruses from Human Metagenomes Reveals Hidden Associations with Chronic Diseases.</title>
        <authorList>
            <person name="Tisza M.J."/>
            <person name="Buck C.B."/>
        </authorList>
    </citation>
    <scope>NUCLEOTIDE SEQUENCE</scope>
    <source>
        <strain evidence="2">Cts9W16</strain>
    </source>
</reference>
<dbReference type="EMBL" id="BK014644">
    <property type="protein sequence ID" value="DAD65462.1"/>
    <property type="molecule type" value="Genomic_DNA"/>
</dbReference>
<name>A0A8S5L6R0_9CAUD</name>
<evidence type="ECO:0000259" key="1">
    <source>
        <dbReference type="Pfam" id="PF04233"/>
    </source>
</evidence>
<organism evidence="2">
    <name type="scientific">Siphoviridae sp. cts9W16</name>
    <dbReference type="NCBI Taxonomy" id="2823603"/>
    <lineage>
        <taxon>Viruses</taxon>
        <taxon>Duplodnaviria</taxon>
        <taxon>Heunggongvirae</taxon>
        <taxon>Uroviricota</taxon>
        <taxon>Caudoviricetes</taxon>
    </lineage>
</organism>
<proteinExistence type="predicted"/>
<evidence type="ECO:0000313" key="2">
    <source>
        <dbReference type="EMBL" id="DAD65462.1"/>
    </source>
</evidence>